<gene>
    <name evidence="1" type="ORF">CPT03_07665</name>
</gene>
<proteinExistence type="predicted"/>
<evidence type="ECO:0008006" key="3">
    <source>
        <dbReference type="Google" id="ProtNLM"/>
    </source>
</evidence>
<evidence type="ECO:0000313" key="1">
    <source>
        <dbReference type="EMBL" id="ATP56355.1"/>
    </source>
</evidence>
<accession>A0A2D1U442</accession>
<reference evidence="1 2" key="1">
    <citation type="submission" date="2017-10" db="EMBL/GenBank/DDBJ databases">
        <title>Whole genome of Pedobacter ginsengisoli T01R-27 isolated from tomato rhizosphere.</title>
        <authorList>
            <person name="Weon H.-Y."/>
            <person name="Lee S.A."/>
            <person name="Sang M.K."/>
            <person name="Song J."/>
        </authorList>
    </citation>
    <scope>NUCLEOTIDE SEQUENCE [LARGE SCALE GENOMIC DNA]</scope>
    <source>
        <strain evidence="1 2">T01R-27</strain>
    </source>
</reference>
<sequence length="218" mass="24744">MENGLLKKMYFKPGFKVLLANAPENSNVILGDASSITLVNNIADVFNGLLLFVKDSVELNRELKIWAPKIDAEKVVWIAYPKKTSGIVTDLKMEKWKELELYKLTPCASAAIDDTWTGLRIKPIDQVKASGVGNNEIKKNEFSEFIDVENKKVTVPSDLAKLFLQHPQAESFFNTLAYSHKKEYVLWILTAKQEQTRITRLQKTVEMLLVGKKNPTMK</sequence>
<dbReference type="AlphaFoldDB" id="A0A2D1U442"/>
<dbReference type="EMBL" id="CP024091">
    <property type="protein sequence ID" value="ATP56355.1"/>
    <property type="molecule type" value="Genomic_DNA"/>
</dbReference>
<keyword evidence="2" id="KW-1185">Reference proteome</keyword>
<dbReference type="KEGG" id="pgs:CPT03_07665"/>
<name>A0A2D1U442_9SPHI</name>
<organism evidence="1 2">
    <name type="scientific">Pedobacter ginsengisoli</name>
    <dbReference type="NCBI Taxonomy" id="363852"/>
    <lineage>
        <taxon>Bacteria</taxon>
        <taxon>Pseudomonadati</taxon>
        <taxon>Bacteroidota</taxon>
        <taxon>Sphingobacteriia</taxon>
        <taxon>Sphingobacteriales</taxon>
        <taxon>Sphingobacteriaceae</taxon>
        <taxon>Pedobacter</taxon>
    </lineage>
</organism>
<evidence type="ECO:0000313" key="2">
    <source>
        <dbReference type="Proteomes" id="UP000223749"/>
    </source>
</evidence>
<dbReference type="Pfam" id="PF13376">
    <property type="entry name" value="OmdA"/>
    <property type="match status" value="1"/>
</dbReference>
<dbReference type="Proteomes" id="UP000223749">
    <property type="component" value="Chromosome"/>
</dbReference>
<protein>
    <recommendedName>
        <fullName evidence="3">Bacteriocin-protection protein</fullName>
    </recommendedName>
</protein>